<evidence type="ECO:0000256" key="1">
    <source>
        <dbReference type="ARBA" id="ARBA00004572"/>
    </source>
</evidence>
<dbReference type="GeneTree" id="ENSGT00940000159546"/>
<dbReference type="PANTHER" id="PTHR15712:SF23">
    <property type="entry name" value="ARMADILLO REPEAT CONTAINING 10"/>
    <property type="match status" value="1"/>
</dbReference>
<organism evidence="8 9">
    <name type="scientific">Latimeria chalumnae</name>
    <name type="common">Coelacanth</name>
    <dbReference type="NCBI Taxonomy" id="7897"/>
    <lineage>
        <taxon>Eukaryota</taxon>
        <taxon>Metazoa</taxon>
        <taxon>Chordata</taxon>
        <taxon>Craniata</taxon>
        <taxon>Vertebrata</taxon>
        <taxon>Euteleostomi</taxon>
        <taxon>Coelacanthiformes</taxon>
        <taxon>Coelacanthidae</taxon>
        <taxon>Latimeria</taxon>
    </lineage>
</organism>
<comment type="subcellular location">
    <subcellularLocation>
        <location evidence="1">Mitochondrion outer membrane</location>
        <topology evidence="1">Single-pass membrane protein</topology>
    </subcellularLocation>
</comment>
<evidence type="ECO:0000256" key="2">
    <source>
        <dbReference type="ARBA" id="ARBA00022692"/>
    </source>
</evidence>
<protein>
    <submittedName>
        <fullName evidence="8">Armadillo repeat containing 10</fullName>
    </submittedName>
</protein>
<evidence type="ECO:0000256" key="4">
    <source>
        <dbReference type="ARBA" id="ARBA00022989"/>
    </source>
</evidence>
<evidence type="ECO:0000256" key="5">
    <source>
        <dbReference type="ARBA" id="ARBA00023128"/>
    </source>
</evidence>
<dbReference type="EMBL" id="AFYH01260135">
    <property type="status" value="NOT_ANNOTATED_CDS"/>
    <property type="molecule type" value="Genomic_DNA"/>
</dbReference>
<dbReference type="OMA" id="VTNDYHY"/>
<proteinExistence type="predicted"/>
<dbReference type="HOGENOM" id="CLU_037187_0_0_1"/>
<dbReference type="InterPro" id="IPR011989">
    <property type="entry name" value="ARM-like"/>
</dbReference>
<dbReference type="Proteomes" id="UP000008672">
    <property type="component" value="Unassembled WGS sequence"/>
</dbReference>
<dbReference type="Bgee" id="ENSLACG00000001176">
    <property type="expression patterns" value="Expressed in pharyngeal gill and 3 other cell types or tissues"/>
</dbReference>
<evidence type="ECO:0000313" key="8">
    <source>
        <dbReference type="Ensembl" id="ENSLACP00000001311.1"/>
    </source>
</evidence>
<dbReference type="eggNOG" id="ENOG502RZRU">
    <property type="taxonomic scope" value="Eukaryota"/>
</dbReference>
<dbReference type="EMBL" id="AFYH01260137">
    <property type="status" value="NOT_ANNOTATED_CDS"/>
    <property type="molecule type" value="Genomic_DNA"/>
</dbReference>
<evidence type="ECO:0000259" key="7">
    <source>
        <dbReference type="Pfam" id="PF04826"/>
    </source>
</evidence>
<dbReference type="SUPFAM" id="SSF48371">
    <property type="entry name" value="ARM repeat"/>
    <property type="match status" value="1"/>
</dbReference>
<dbReference type="EMBL" id="AFYH01260136">
    <property type="status" value="NOT_ANNOTATED_CDS"/>
    <property type="molecule type" value="Genomic_DNA"/>
</dbReference>
<keyword evidence="9" id="KW-1185">Reference proteome</keyword>
<keyword evidence="6" id="KW-0472">Membrane</keyword>
<dbReference type="EMBL" id="AFYH01260138">
    <property type="status" value="NOT_ANNOTATED_CDS"/>
    <property type="molecule type" value="Genomic_DNA"/>
</dbReference>
<evidence type="ECO:0000256" key="3">
    <source>
        <dbReference type="ARBA" id="ARBA00022787"/>
    </source>
</evidence>
<dbReference type="PANTHER" id="PTHR15712">
    <property type="entry name" value="ARMADILLO REPEAT CONTAINING PROTEIN"/>
    <property type="match status" value="1"/>
</dbReference>
<feature type="domain" description="Armadillo repeat-containing" evidence="7">
    <location>
        <begin position="93"/>
        <end position="235"/>
    </location>
</feature>
<reference evidence="9" key="1">
    <citation type="submission" date="2011-08" db="EMBL/GenBank/DDBJ databases">
        <title>The draft genome of Latimeria chalumnae.</title>
        <authorList>
            <person name="Di Palma F."/>
            <person name="Alfoldi J."/>
            <person name="Johnson J."/>
            <person name="Berlin A."/>
            <person name="Gnerre S."/>
            <person name="Jaffe D."/>
            <person name="MacCallum I."/>
            <person name="Young S."/>
            <person name="Walker B.J."/>
            <person name="Lander E."/>
            <person name="Lindblad-Toh K."/>
        </authorList>
    </citation>
    <scope>NUCLEOTIDE SEQUENCE [LARGE SCALE GENOMIC DNA]</scope>
    <source>
        <strain evidence="9">Wild caught</strain>
    </source>
</reference>
<dbReference type="Gene3D" id="1.25.10.10">
    <property type="entry name" value="Leucine-rich Repeat Variant"/>
    <property type="match status" value="1"/>
</dbReference>
<name>H2ZV90_LATCH</name>
<dbReference type="InterPro" id="IPR016024">
    <property type="entry name" value="ARM-type_fold"/>
</dbReference>
<gene>
    <name evidence="8" type="primary">ARMC10</name>
</gene>
<reference evidence="8" key="2">
    <citation type="submission" date="2025-08" db="UniProtKB">
        <authorList>
            <consortium name="Ensembl"/>
        </authorList>
    </citation>
    <scope>IDENTIFICATION</scope>
</reference>
<keyword evidence="5" id="KW-0496">Mitochondrion</keyword>
<dbReference type="InParanoid" id="H2ZV90"/>
<accession>H2ZV90</accession>
<reference evidence="8" key="3">
    <citation type="submission" date="2025-09" db="UniProtKB">
        <authorList>
            <consortium name="Ensembl"/>
        </authorList>
    </citation>
    <scope>IDENTIFICATION</scope>
</reference>
<dbReference type="Ensembl" id="ENSLACT00000001323.1">
    <property type="protein sequence ID" value="ENSLACP00000001311.1"/>
    <property type="gene ID" value="ENSLACG00000001176.1"/>
</dbReference>
<keyword evidence="4" id="KW-1133">Transmembrane helix</keyword>
<dbReference type="STRING" id="7897.ENSLACP00000001311"/>
<dbReference type="InterPro" id="IPR006911">
    <property type="entry name" value="ARM-rpt_dom"/>
</dbReference>
<dbReference type="AlphaFoldDB" id="H2ZV90"/>
<sequence>MEHSQRFLSLKVLVGLVAGAGASYGLYKLVFSKQDNEAKYGEKRAERESDGRETLTKIEKKTLLDKVSDFPVNISKPPVVFSAQVLEKSPCSLELQHLQMLIDLLRVTEDPTIQEKALVTLSNSAAFSVNQDHIRNMGGLPVIGCMLNVPVLEVKVKTLNALNNLSMNVKNQEQIKVYLPQILEIVHNTPLNSDLQVAGLRLLTNMSVTNSHQHRMISSVPQFLHLLVEGSETTQAPPSLLYLFDCCINKDILLRALTLVANLRSNMKNPDYSTVQYSKDSLHTLLFEESSPFKPQLVSLLLHPDGEVKSQVARITK</sequence>
<keyword evidence="3" id="KW-1000">Mitochondrion outer membrane</keyword>
<dbReference type="Pfam" id="PF04826">
    <property type="entry name" value="Arm_2"/>
    <property type="match status" value="1"/>
</dbReference>
<evidence type="ECO:0000256" key="6">
    <source>
        <dbReference type="ARBA" id="ARBA00023136"/>
    </source>
</evidence>
<dbReference type="GO" id="GO:0005741">
    <property type="term" value="C:mitochondrial outer membrane"/>
    <property type="evidence" value="ECO:0007669"/>
    <property type="project" value="UniProtKB-SubCell"/>
</dbReference>
<dbReference type="FunCoup" id="H2ZV90">
    <property type="interactions" value="2832"/>
</dbReference>
<evidence type="ECO:0000313" key="9">
    <source>
        <dbReference type="Proteomes" id="UP000008672"/>
    </source>
</evidence>
<dbReference type="InterPro" id="IPR051303">
    <property type="entry name" value="Armcx_regulator"/>
</dbReference>
<keyword evidence="2" id="KW-0812">Transmembrane</keyword>